<dbReference type="PANTHER" id="PTHR38780:SF1">
    <property type="entry name" value="PROTEIN TUSC"/>
    <property type="match status" value="1"/>
</dbReference>
<dbReference type="SUPFAM" id="SSF75169">
    <property type="entry name" value="DsrEFH-like"/>
    <property type="match status" value="1"/>
</dbReference>
<dbReference type="OrthoDB" id="9789418at2"/>
<dbReference type="AlphaFoldDB" id="A0A094JXQ0"/>
<accession>A0A094JXQ0</accession>
<dbReference type="RefSeq" id="WP_037442855.1">
    <property type="nucleotide sequence ID" value="NZ_JPEO01000007.1"/>
</dbReference>
<name>A0A094JXQ0_9GAMM</name>
<gene>
    <name evidence="2" type="ORF">HR45_11065</name>
</gene>
<dbReference type="InterPro" id="IPR003787">
    <property type="entry name" value="Sulphur_relay_DsrE/F-like"/>
</dbReference>
<proteinExistence type="inferred from homology"/>
<sequence length="118" mass="13007">MKQIAVIFRTAPHRNGKAREGLEFALLAANLDQQVSLIFLDEGIFNLLAAQQPELIGNKDYIASFKAVDFYDIEPVLVAEEALAKFSLTQADLLYPASVSNAASIQQHLQSVDEVLVF</sequence>
<dbReference type="NCBIfam" id="TIGR03010">
    <property type="entry name" value="sulf_tusC_dsrF"/>
    <property type="match status" value="1"/>
</dbReference>
<comment type="similarity">
    <text evidence="1">Belongs to the DsrF/TusC family.</text>
</comment>
<dbReference type="InterPro" id="IPR017462">
    <property type="entry name" value="Sulphur_relay_TusC/DsrF"/>
</dbReference>
<dbReference type="eggNOG" id="COG2923">
    <property type="taxonomic scope" value="Bacteria"/>
</dbReference>
<dbReference type="Pfam" id="PF02635">
    <property type="entry name" value="DsrE"/>
    <property type="match status" value="1"/>
</dbReference>
<dbReference type="EMBL" id="JPEO01000007">
    <property type="protein sequence ID" value="KFZ37216.1"/>
    <property type="molecule type" value="Genomic_DNA"/>
</dbReference>
<dbReference type="NCBIfam" id="NF001238">
    <property type="entry name" value="PRK00211.1"/>
    <property type="match status" value="1"/>
</dbReference>
<evidence type="ECO:0000313" key="3">
    <source>
        <dbReference type="Proteomes" id="UP000029264"/>
    </source>
</evidence>
<comment type="caution">
    <text evidence="2">The sequence shown here is derived from an EMBL/GenBank/DDBJ whole genome shotgun (WGS) entry which is preliminary data.</text>
</comment>
<evidence type="ECO:0000256" key="1">
    <source>
        <dbReference type="ARBA" id="ARBA00005996"/>
    </source>
</evidence>
<dbReference type="Gene3D" id="3.40.1260.10">
    <property type="entry name" value="DsrEFH-like"/>
    <property type="match status" value="1"/>
</dbReference>
<dbReference type="InterPro" id="IPR027396">
    <property type="entry name" value="DsrEFH-like"/>
</dbReference>
<reference evidence="2 3" key="1">
    <citation type="submission" date="2014-06" db="EMBL/GenBank/DDBJ databases">
        <title>Shewanella sp. YQH10.</title>
        <authorList>
            <person name="Liu Y."/>
            <person name="Zeng R."/>
        </authorList>
    </citation>
    <scope>NUCLEOTIDE SEQUENCE [LARGE SCALE GENOMIC DNA]</scope>
    <source>
        <strain evidence="2 3">YQH10</strain>
    </source>
</reference>
<dbReference type="STRING" id="1515746.HR45_11065"/>
<keyword evidence="3" id="KW-1185">Reference proteome</keyword>
<dbReference type="Proteomes" id="UP000029264">
    <property type="component" value="Unassembled WGS sequence"/>
</dbReference>
<evidence type="ECO:0000313" key="2">
    <source>
        <dbReference type="EMBL" id="KFZ37216.1"/>
    </source>
</evidence>
<dbReference type="PANTHER" id="PTHR38780">
    <property type="entry name" value="PROTEIN TUSC"/>
    <property type="match status" value="1"/>
</dbReference>
<organism evidence="2 3">
    <name type="scientific">Shewanella mangrovi</name>
    <dbReference type="NCBI Taxonomy" id="1515746"/>
    <lineage>
        <taxon>Bacteria</taxon>
        <taxon>Pseudomonadati</taxon>
        <taxon>Pseudomonadota</taxon>
        <taxon>Gammaproteobacteria</taxon>
        <taxon>Alteromonadales</taxon>
        <taxon>Shewanellaceae</taxon>
        <taxon>Shewanella</taxon>
    </lineage>
</organism>
<protein>
    <submittedName>
        <fullName evidence="2">Sulfur reduction protein DsrE</fullName>
    </submittedName>
</protein>